<keyword evidence="4 7" id="KW-0472">Membrane</keyword>
<organism evidence="8 9">
    <name type="scientific">Strongylocentrotus purpuratus</name>
    <name type="common">Purple sea urchin</name>
    <dbReference type="NCBI Taxonomy" id="7668"/>
    <lineage>
        <taxon>Eukaryota</taxon>
        <taxon>Metazoa</taxon>
        <taxon>Echinodermata</taxon>
        <taxon>Eleutherozoa</taxon>
        <taxon>Echinozoa</taxon>
        <taxon>Echinoidea</taxon>
        <taxon>Euechinoidea</taxon>
        <taxon>Echinacea</taxon>
        <taxon>Camarodonta</taxon>
        <taxon>Echinidea</taxon>
        <taxon>Strongylocentrotidae</taxon>
        <taxon>Strongylocentrotus</taxon>
    </lineage>
</organism>
<keyword evidence="7" id="KW-0812">Transmembrane</keyword>
<evidence type="ECO:0000256" key="5">
    <source>
        <dbReference type="PIRSR" id="PIRSR602401-1"/>
    </source>
</evidence>
<evidence type="ECO:0000313" key="9">
    <source>
        <dbReference type="Proteomes" id="UP000007110"/>
    </source>
</evidence>
<keyword evidence="5 6" id="KW-0349">Heme</keyword>
<dbReference type="AlphaFoldDB" id="A0A7M7NEW1"/>
<name>A0A7M7NEW1_STRPU</name>
<comment type="subcellular location">
    <subcellularLocation>
        <location evidence="1">Endoplasmic reticulum membrane</location>
    </subcellularLocation>
</comment>
<keyword evidence="6" id="KW-0560">Oxidoreductase</keyword>
<dbReference type="RefSeq" id="XP_030835635.1">
    <property type="nucleotide sequence ID" value="XM_030979775.1"/>
</dbReference>
<dbReference type="EnsemblMetazoa" id="XM_030979775">
    <property type="protein sequence ID" value="XP_030835635"/>
    <property type="gene ID" value="LOC581875"/>
</dbReference>
<dbReference type="Pfam" id="PF00067">
    <property type="entry name" value="p450"/>
    <property type="match status" value="1"/>
</dbReference>
<dbReference type="InterPro" id="IPR001128">
    <property type="entry name" value="Cyt_P450"/>
</dbReference>
<protein>
    <recommendedName>
        <fullName evidence="10">Cytochrome P450</fullName>
    </recommendedName>
</protein>
<keyword evidence="7" id="KW-1133">Transmembrane helix</keyword>
<evidence type="ECO:0000256" key="7">
    <source>
        <dbReference type="SAM" id="Phobius"/>
    </source>
</evidence>
<accession>A0A7M7NEW1</accession>
<dbReference type="InParanoid" id="A0A7M7NEW1"/>
<dbReference type="FunCoup" id="A0A7M7NEW1">
    <property type="interactions" value="437"/>
</dbReference>
<dbReference type="PANTHER" id="PTHR24291:SF189">
    <property type="entry name" value="CYTOCHROME P450 4C3-RELATED"/>
    <property type="match status" value="1"/>
</dbReference>
<keyword evidence="6" id="KW-0503">Monooxygenase</keyword>
<evidence type="ECO:0000313" key="8">
    <source>
        <dbReference type="EnsemblMetazoa" id="XP_030835635"/>
    </source>
</evidence>
<evidence type="ECO:0000256" key="2">
    <source>
        <dbReference type="ARBA" id="ARBA00010617"/>
    </source>
</evidence>
<dbReference type="InterPro" id="IPR017972">
    <property type="entry name" value="Cyt_P450_CS"/>
</dbReference>
<dbReference type="Proteomes" id="UP000007110">
    <property type="component" value="Unassembled WGS sequence"/>
</dbReference>
<keyword evidence="9" id="KW-1185">Reference proteome</keyword>
<dbReference type="GO" id="GO:0004497">
    <property type="term" value="F:monooxygenase activity"/>
    <property type="evidence" value="ECO:0007669"/>
    <property type="project" value="UniProtKB-KW"/>
</dbReference>
<dbReference type="InterPro" id="IPR050196">
    <property type="entry name" value="Cytochrome_P450_Monoox"/>
</dbReference>
<dbReference type="Gene3D" id="1.10.630.10">
    <property type="entry name" value="Cytochrome P450"/>
    <property type="match status" value="1"/>
</dbReference>
<dbReference type="GeneID" id="581875"/>
<dbReference type="GO" id="GO:0016705">
    <property type="term" value="F:oxidoreductase activity, acting on paired donors, with incorporation or reduction of molecular oxygen"/>
    <property type="evidence" value="ECO:0007669"/>
    <property type="project" value="InterPro"/>
</dbReference>
<proteinExistence type="inferred from homology"/>
<keyword evidence="3" id="KW-0256">Endoplasmic reticulum</keyword>
<dbReference type="OMA" id="DGIHRIW"/>
<evidence type="ECO:0000256" key="4">
    <source>
        <dbReference type="ARBA" id="ARBA00023136"/>
    </source>
</evidence>
<evidence type="ECO:0000256" key="1">
    <source>
        <dbReference type="ARBA" id="ARBA00004586"/>
    </source>
</evidence>
<reference evidence="8" key="2">
    <citation type="submission" date="2021-01" db="UniProtKB">
        <authorList>
            <consortium name="EnsemblMetazoa"/>
        </authorList>
    </citation>
    <scope>IDENTIFICATION</scope>
</reference>
<comment type="similarity">
    <text evidence="2 6">Belongs to the cytochrome P450 family.</text>
</comment>
<feature type="binding site" description="axial binding residue" evidence="5">
    <location>
        <position position="453"/>
    </location>
    <ligand>
        <name>heme</name>
        <dbReference type="ChEBI" id="CHEBI:30413"/>
    </ligand>
    <ligandPart>
        <name>Fe</name>
        <dbReference type="ChEBI" id="CHEBI:18248"/>
    </ligandPart>
</feature>
<dbReference type="InterPro" id="IPR002401">
    <property type="entry name" value="Cyt_P450_E_grp-I"/>
</dbReference>
<dbReference type="SUPFAM" id="SSF48264">
    <property type="entry name" value="Cytochrome P450"/>
    <property type="match status" value="1"/>
</dbReference>
<dbReference type="InterPro" id="IPR036396">
    <property type="entry name" value="Cyt_P450_sf"/>
</dbReference>
<evidence type="ECO:0000256" key="3">
    <source>
        <dbReference type="ARBA" id="ARBA00022824"/>
    </source>
</evidence>
<dbReference type="GO" id="GO:0020037">
    <property type="term" value="F:heme binding"/>
    <property type="evidence" value="ECO:0007669"/>
    <property type="project" value="InterPro"/>
</dbReference>
<comment type="cofactor">
    <cofactor evidence="5">
        <name>heme</name>
        <dbReference type="ChEBI" id="CHEBI:30413"/>
    </cofactor>
</comment>
<reference evidence="9" key="1">
    <citation type="submission" date="2015-02" db="EMBL/GenBank/DDBJ databases">
        <title>Genome sequencing for Strongylocentrotus purpuratus.</title>
        <authorList>
            <person name="Murali S."/>
            <person name="Liu Y."/>
            <person name="Vee V."/>
            <person name="English A."/>
            <person name="Wang M."/>
            <person name="Skinner E."/>
            <person name="Han Y."/>
            <person name="Muzny D.M."/>
            <person name="Worley K.C."/>
            <person name="Gibbs R.A."/>
        </authorList>
    </citation>
    <scope>NUCLEOTIDE SEQUENCE</scope>
</reference>
<dbReference type="OrthoDB" id="1470350at2759"/>
<evidence type="ECO:0000256" key="6">
    <source>
        <dbReference type="RuleBase" id="RU000461"/>
    </source>
</evidence>
<dbReference type="PRINTS" id="PR00385">
    <property type="entry name" value="P450"/>
</dbReference>
<dbReference type="KEGG" id="spu:581875"/>
<dbReference type="GO" id="GO:0005506">
    <property type="term" value="F:iron ion binding"/>
    <property type="evidence" value="ECO:0007669"/>
    <property type="project" value="InterPro"/>
</dbReference>
<dbReference type="PANTHER" id="PTHR24291">
    <property type="entry name" value="CYTOCHROME P450 FAMILY 4"/>
    <property type="match status" value="1"/>
</dbReference>
<dbReference type="PROSITE" id="PS00086">
    <property type="entry name" value="CYTOCHROME_P450"/>
    <property type="match status" value="1"/>
</dbReference>
<dbReference type="GO" id="GO:0005789">
    <property type="term" value="C:endoplasmic reticulum membrane"/>
    <property type="evidence" value="ECO:0007669"/>
    <property type="project" value="UniProtKB-SubCell"/>
</dbReference>
<keyword evidence="5 6" id="KW-0479">Metal-binding</keyword>
<keyword evidence="5 6" id="KW-0408">Iron</keyword>
<sequence length="508" mass="58102">MEYGIVLPIILILVSVVVTFLLAKAIRIFVLISRFDGPPALPLVGNAHEFKSDQREFFVDMTTLMEEYRARSGGLIRMWLGPVPSLVLYKAKHVEVILNNSRHIKKGYLYKFIEPWLGLGLLTSWGQKWFHRRKMLTPTFHFSILQSFMDVFNEQSMILVKKLEKFAEKSETVNIFPLVAYCVLDIICITAMGRSSNAQENSENEYVKAVGRMSELVTIRGKNPLLWPDFIFDKLKSGKEHKETLKILHGVTNKMIQERLKESPKDTNTDDDDVDVVARTRKRIAFLDLLLQMHREDASFTLGDIREEVDTFMFEGHDTTAAAAGWAILLIGHHPDVQARLHMEIDEVFGDSMRPVTSDDLSRLQYLTCVVKETLRLIPSVPSIFRKLDEDIMLDGKVVPKETLVALSIYGLHQDPDEFPNPERFDPDRFLPVNAEERHPYAYVPFSAGPRNCIGQKFAMMEDKIILASILRRFSIKSIQTIDEAKPAGQLILRPAEGNMLVNLSRRK</sequence>
<feature type="transmembrane region" description="Helical" evidence="7">
    <location>
        <begin position="6"/>
        <end position="26"/>
    </location>
</feature>
<dbReference type="PRINTS" id="PR00463">
    <property type="entry name" value="EP450I"/>
</dbReference>
<evidence type="ECO:0008006" key="10">
    <source>
        <dbReference type="Google" id="ProtNLM"/>
    </source>
</evidence>